<sequence length="80" mass="9399">MRGRIQEKNRVFDLGGFTVESFIVEEELRCGFSISVCGGDEIEEERSEGWEEGEERKGRQRLMASGNRWRFDDEGRRRVL</sequence>
<accession>A0AAV0H9F1</accession>
<dbReference type="EMBL" id="CAMGYJ010000002">
    <property type="protein sequence ID" value="CAI0381686.1"/>
    <property type="molecule type" value="Genomic_DNA"/>
</dbReference>
<comment type="caution">
    <text evidence="1">The sequence shown here is derived from an EMBL/GenBank/DDBJ whole genome shotgun (WGS) entry which is preliminary data.</text>
</comment>
<feature type="non-terminal residue" evidence="1">
    <location>
        <position position="80"/>
    </location>
</feature>
<gene>
    <name evidence="1" type="ORF">LITE_LOCUS3249</name>
</gene>
<protein>
    <submittedName>
        <fullName evidence="1">Uncharacterized protein</fullName>
    </submittedName>
</protein>
<proteinExistence type="predicted"/>
<evidence type="ECO:0000313" key="2">
    <source>
        <dbReference type="Proteomes" id="UP001154282"/>
    </source>
</evidence>
<evidence type="ECO:0000313" key="1">
    <source>
        <dbReference type="EMBL" id="CAI0381686.1"/>
    </source>
</evidence>
<dbReference type="AlphaFoldDB" id="A0AAV0H9F1"/>
<keyword evidence="2" id="KW-1185">Reference proteome</keyword>
<name>A0AAV0H9F1_9ROSI</name>
<organism evidence="1 2">
    <name type="scientific">Linum tenue</name>
    <dbReference type="NCBI Taxonomy" id="586396"/>
    <lineage>
        <taxon>Eukaryota</taxon>
        <taxon>Viridiplantae</taxon>
        <taxon>Streptophyta</taxon>
        <taxon>Embryophyta</taxon>
        <taxon>Tracheophyta</taxon>
        <taxon>Spermatophyta</taxon>
        <taxon>Magnoliopsida</taxon>
        <taxon>eudicotyledons</taxon>
        <taxon>Gunneridae</taxon>
        <taxon>Pentapetalae</taxon>
        <taxon>rosids</taxon>
        <taxon>fabids</taxon>
        <taxon>Malpighiales</taxon>
        <taxon>Linaceae</taxon>
        <taxon>Linum</taxon>
    </lineage>
</organism>
<reference evidence="1" key="1">
    <citation type="submission" date="2022-08" db="EMBL/GenBank/DDBJ databases">
        <authorList>
            <person name="Gutierrez-Valencia J."/>
        </authorList>
    </citation>
    <scope>NUCLEOTIDE SEQUENCE</scope>
</reference>
<dbReference type="Proteomes" id="UP001154282">
    <property type="component" value="Unassembled WGS sequence"/>
</dbReference>